<dbReference type="InterPro" id="IPR056681">
    <property type="entry name" value="DUF7779"/>
</dbReference>
<reference evidence="3" key="1">
    <citation type="journal article" date="2023" name="IMA Fungus">
        <title>Comparative genomic study of the Penicillium genus elucidates a diverse pangenome and 15 lateral gene transfer events.</title>
        <authorList>
            <person name="Petersen C."/>
            <person name="Sorensen T."/>
            <person name="Nielsen M.R."/>
            <person name="Sondergaard T.E."/>
            <person name="Sorensen J.L."/>
            <person name="Fitzpatrick D.A."/>
            <person name="Frisvad J.C."/>
            <person name="Nielsen K.L."/>
        </authorList>
    </citation>
    <scope>NUCLEOTIDE SEQUENCE</scope>
    <source>
        <strain evidence="3">IBT 17514</strain>
    </source>
</reference>
<dbReference type="Gene3D" id="3.40.50.300">
    <property type="entry name" value="P-loop containing nucleotide triphosphate hydrolases"/>
    <property type="match status" value="1"/>
</dbReference>
<dbReference type="SUPFAM" id="SSF52540">
    <property type="entry name" value="P-loop containing nucleoside triphosphate hydrolases"/>
    <property type="match status" value="1"/>
</dbReference>
<organism evidence="3 4">
    <name type="scientific">Penicillium malachiteum</name>
    <dbReference type="NCBI Taxonomy" id="1324776"/>
    <lineage>
        <taxon>Eukaryota</taxon>
        <taxon>Fungi</taxon>
        <taxon>Dikarya</taxon>
        <taxon>Ascomycota</taxon>
        <taxon>Pezizomycotina</taxon>
        <taxon>Eurotiomycetes</taxon>
        <taxon>Eurotiomycetidae</taxon>
        <taxon>Eurotiales</taxon>
        <taxon>Aspergillaceae</taxon>
        <taxon>Penicillium</taxon>
    </lineage>
</organism>
<dbReference type="Pfam" id="PF25000">
    <property type="entry name" value="DUF7779"/>
    <property type="match status" value="1"/>
</dbReference>
<evidence type="ECO:0000256" key="1">
    <source>
        <dbReference type="SAM" id="MobiDB-lite"/>
    </source>
</evidence>
<dbReference type="AlphaFoldDB" id="A0AAD6HJV0"/>
<evidence type="ECO:0000313" key="4">
    <source>
        <dbReference type="Proteomes" id="UP001215712"/>
    </source>
</evidence>
<keyword evidence="4" id="KW-1185">Reference proteome</keyword>
<reference evidence="3" key="2">
    <citation type="submission" date="2023-01" db="EMBL/GenBank/DDBJ databases">
        <authorList>
            <person name="Petersen C."/>
        </authorList>
    </citation>
    <scope>NUCLEOTIDE SEQUENCE</scope>
    <source>
        <strain evidence="3">IBT 17514</strain>
    </source>
</reference>
<gene>
    <name evidence="3" type="ORF">N7493_007384</name>
</gene>
<feature type="domain" description="DUF7779" evidence="2">
    <location>
        <begin position="307"/>
        <end position="403"/>
    </location>
</feature>
<proteinExistence type="predicted"/>
<evidence type="ECO:0000259" key="2">
    <source>
        <dbReference type="Pfam" id="PF25000"/>
    </source>
</evidence>
<name>A0AAD6HJV0_9EURO</name>
<evidence type="ECO:0000313" key="3">
    <source>
        <dbReference type="EMBL" id="KAJ5719806.1"/>
    </source>
</evidence>
<accession>A0AAD6HJV0</accession>
<dbReference type="PANTHER" id="PTHR46082:SF6">
    <property type="entry name" value="AAA+ ATPASE DOMAIN-CONTAINING PROTEIN-RELATED"/>
    <property type="match status" value="1"/>
</dbReference>
<feature type="compositionally biased region" description="Acidic residues" evidence="1">
    <location>
        <begin position="352"/>
        <end position="367"/>
    </location>
</feature>
<comment type="caution">
    <text evidence="3">The sequence shown here is derived from an EMBL/GenBank/DDBJ whole genome shotgun (WGS) entry which is preliminary data.</text>
</comment>
<feature type="region of interest" description="Disordered" evidence="1">
    <location>
        <begin position="344"/>
        <end position="367"/>
    </location>
</feature>
<dbReference type="EMBL" id="JAQJAN010000010">
    <property type="protein sequence ID" value="KAJ5719806.1"/>
    <property type="molecule type" value="Genomic_DNA"/>
</dbReference>
<dbReference type="PANTHER" id="PTHR46082">
    <property type="entry name" value="ATP/GTP-BINDING PROTEIN-RELATED"/>
    <property type="match status" value="1"/>
</dbReference>
<dbReference type="Gene3D" id="1.25.40.10">
    <property type="entry name" value="Tetratricopeptide repeat domain"/>
    <property type="match status" value="3"/>
</dbReference>
<sequence>MTSISFSGTNYGIQVGSNRGIIVKDFHLPPVRPETPPSPLSNIPFPRDPDFVRRETLLDLIYEKNSTPGSSIALIGLGGVGKSQLAIEYAHQVRENSPATWIFWVHASNETRFEQSFRDFADQAKIPGRQIPKSNIFNVVENWLRDQRTGKWRARAQRTPPTKPLLSYIPRSPNGSIIITSRTREVASKMVRYQDLIEVQPMEKSEALELLQRKLGESEEIEELQNHQNKQLVDALEFMPLAIVQAASFIRNRAPRYSVLQYLEDFEKNDHQAIKLLKKEAGYLHRDWEAKNSILITWQISFDYIRQTKPSAAELLSLMSFFDRQGIPDSLLCNHYHSQETSKADQESIADLSDDEISDSDQSPDFEEDVTTLRDYSFISMSESNKSFMMHRLIQLTTRAWLKSHGELNYWREEFITTLYEEFPTGEYENWERCRLLFPHVKSAVLQKPTSDESLTKWASLLYRGAWHAWQSDNIIDTKTMALKSRDQRRILLGDDHPDLFASTIMLAIAIGLDGQWEEAERLQMQAIQARKSAINPQHEDDSEMLTGMANLAWTYRKQGRWEEAEQIEVYVMKMRISNLGIEHPLTLSSMAHLAATYLTESRWEESKQLIAQVIEVRKVKFGPGNPDTLTSIADLASVYRSQGQWEQAEQLELDALRDSKKNLGLDHSVTLSIISNLASTYWMQGRWEEAKGLFIQVMEIRMKKLGVEHPDTLTCMAKVASTCFKQGQLEQAENLFSQVMEASKIKLGVDHPDTITSISNLASTYRKQGRWTQAEELEFEVLQISKIKFGLDHPETLISMANIASTYRHQGRLNEAEGLLVDVVEIRKTKLGEDHPDTLTSVGNLALTYFDQDKLEQAENLQVLVMETRKIKLGRDHPDTLTSMTELAFTWKRLGCSTEATNLLKDCLAKQERVLGPNHPLVKSNSVTLLEWELRGFQDA</sequence>
<dbReference type="InterPro" id="IPR011990">
    <property type="entry name" value="TPR-like_helical_dom_sf"/>
</dbReference>
<dbReference type="InterPro" id="IPR027417">
    <property type="entry name" value="P-loop_NTPase"/>
</dbReference>
<dbReference type="Pfam" id="PF13424">
    <property type="entry name" value="TPR_12"/>
    <property type="match status" value="3"/>
</dbReference>
<dbReference type="GO" id="GO:0043531">
    <property type="term" value="F:ADP binding"/>
    <property type="evidence" value="ECO:0007669"/>
    <property type="project" value="InterPro"/>
</dbReference>
<dbReference type="PRINTS" id="PR00381">
    <property type="entry name" value="KINESINLIGHT"/>
</dbReference>
<protein>
    <recommendedName>
        <fullName evidence="2">DUF7779 domain-containing protein</fullName>
    </recommendedName>
</protein>
<dbReference type="Proteomes" id="UP001215712">
    <property type="component" value="Unassembled WGS sequence"/>
</dbReference>
<dbReference type="InterPro" id="IPR053137">
    <property type="entry name" value="NLR-like"/>
</dbReference>
<dbReference type="SUPFAM" id="SSF48452">
    <property type="entry name" value="TPR-like"/>
    <property type="match status" value="3"/>
</dbReference>
<dbReference type="Pfam" id="PF13374">
    <property type="entry name" value="TPR_10"/>
    <property type="match status" value="4"/>
</dbReference>
<dbReference type="NCBIfam" id="NF040586">
    <property type="entry name" value="FxSxx_TPR"/>
    <property type="match status" value="1"/>
</dbReference>